<keyword evidence="2" id="KW-1134">Transmembrane beta strand</keyword>
<keyword evidence="5" id="KW-0472">Membrane</keyword>
<dbReference type="InterPro" id="IPR010827">
    <property type="entry name" value="BamA/TamA_POTRA"/>
</dbReference>
<name>A0A5J4RAQ7_9ZZZZ</name>
<proteinExistence type="predicted"/>
<dbReference type="PROSITE" id="PS51779">
    <property type="entry name" value="POTRA"/>
    <property type="match status" value="3"/>
</dbReference>
<keyword evidence="3" id="KW-0812">Transmembrane</keyword>
<accession>A0A5J4RAQ7</accession>
<dbReference type="Pfam" id="PF07244">
    <property type="entry name" value="POTRA"/>
    <property type="match status" value="5"/>
</dbReference>
<keyword evidence="6" id="KW-0998">Cell outer membrane</keyword>
<dbReference type="InterPro" id="IPR023707">
    <property type="entry name" value="OM_assembly_BamA"/>
</dbReference>
<evidence type="ECO:0000256" key="3">
    <source>
        <dbReference type="ARBA" id="ARBA00022692"/>
    </source>
</evidence>
<dbReference type="PANTHER" id="PTHR12815:SF47">
    <property type="entry name" value="TRANSLOCATION AND ASSEMBLY MODULE SUBUNIT TAMA"/>
    <property type="match status" value="1"/>
</dbReference>
<evidence type="ECO:0000256" key="6">
    <source>
        <dbReference type="ARBA" id="ARBA00023237"/>
    </source>
</evidence>
<gene>
    <name evidence="8" type="ORF">EZS27_020193</name>
</gene>
<dbReference type="AlphaFoldDB" id="A0A5J4RAQ7"/>
<feature type="domain" description="POTRA" evidence="7">
    <location>
        <begin position="382"/>
        <end position="457"/>
    </location>
</feature>
<dbReference type="InterPro" id="IPR039910">
    <property type="entry name" value="D15-like"/>
</dbReference>
<dbReference type="EMBL" id="SNRY01001406">
    <property type="protein sequence ID" value="KAA6331167.1"/>
    <property type="molecule type" value="Genomic_DNA"/>
</dbReference>
<feature type="domain" description="POTRA" evidence="7">
    <location>
        <begin position="50"/>
        <end position="124"/>
    </location>
</feature>
<evidence type="ECO:0000256" key="4">
    <source>
        <dbReference type="ARBA" id="ARBA00022729"/>
    </source>
</evidence>
<evidence type="ECO:0000256" key="5">
    <source>
        <dbReference type="ARBA" id="ARBA00023136"/>
    </source>
</evidence>
<dbReference type="PIRSF" id="PIRSF006076">
    <property type="entry name" value="OM_assembly_OMP85"/>
    <property type="match status" value="1"/>
</dbReference>
<dbReference type="Gene3D" id="3.10.20.310">
    <property type="entry name" value="membrane protein fhac"/>
    <property type="match status" value="5"/>
</dbReference>
<dbReference type="GO" id="GO:0071709">
    <property type="term" value="P:membrane assembly"/>
    <property type="evidence" value="ECO:0007669"/>
    <property type="project" value="InterPro"/>
</dbReference>
<feature type="domain" description="POTRA" evidence="7">
    <location>
        <begin position="207"/>
        <end position="295"/>
    </location>
</feature>
<sequence length="891" mass="102093">MHNRISFILLTFICLFCFVPASMAQDADVVNDTNDEPKPVILYSGTPKKYEIAGIEVSGVKNYEDYVLIGLSGLSIGQTITIPGDDITQAVKRYWRHGLFSNVSITAERFEEKKVYLKISLTQRPRISELRYNGVKKSEREELERRLGLVVGSQITPNLIDRAKTLIKRYFDDKGFKNADVDIVQRDDPSKENQVIVDVNINKKEKIKVHQITIEGNKVVKDSKLKRVMKKTNEKGRLLNLFRTKKFVEENYEADKQLIIDKYNELGYRDARITADSVSPYDDKTVDVYLKIEEGEKYYLRNITWVGNTLYPSEQLNLILRMEKGDVYNQKLLEERTNTDDDAIGNLYYNNGYLFYSLDPVEINVENDSIDLEMRISEGRQATINKIKINGNDRLYENVVRRELRTRPGDLFSKEDLMRSMREIQQMGHFDPENIKPDIQPDPINGTVDIGYELVSKANDQVEFSAGWGQTGVIGRLSFKFTNFSLANLLHPGENYRGILPQGDGQTLTVSGQTNADFYQSYSISFFDPWFGGKRPNSFSVSAFYSLQTDISDRYYNSSYYNNYYNSMYSGYGYNGYNGYGGGYNSGYNGYENYYDPDKYMKVYGFSVGWGKRLRWPDDYFTFSTELAYQRYVLEEWGRYFPISDGSCNDISLSLTLARSSIDNPIFPRSGSEFTFSAQVTPPFSLFDGKDYKSYYDADGSITQDNLNKLHEWIEFHKWKFKSKTYTSLTTGMQKCLVLMSRVEFGLLGHYNKYKKSPFGTFDVGGDGMTGYSTYATESIALRGYENSSLTAYRGQEGYAYTRLGVELRYPMMLEPSTSIYVLGFAEAGNAWNDVTKFNPFDLKRSAGVGVRIFLPMIGMMGIDWAYGFDKVYGSTSSGGSHFHFILGQEF</sequence>
<dbReference type="NCBIfam" id="TIGR03303">
    <property type="entry name" value="OM_YaeT"/>
    <property type="match status" value="1"/>
</dbReference>
<dbReference type="Gene3D" id="2.40.160.50">
    <property type="entry name" value="membrane protein fhac: a member of the omp85/tpsb transporter family"/>
    <property type="match status" value="1"/>
</dbReference>
<evidence type="ECO:0000313" key="8">
    <source>
        <dbReference type="EMBL" id="KAA6331167.1"/>
    </source>
</evidence>
<reference evidence="8" key="1">
    <citation type="submission" date="2019-03" db="EMBL/GenBank/DDBJ databases">
        <title>Single cell metagenomics reveals metabolic interactions within the superorganism composed of flagellate Streblomastix strix and complex community of Bacteroidetes bacteria on its surface.</title>
        <authorList>
            <person name="Treitli S.C."/>
            <person name="Kolisko M."/>
            <person name="Husnik F."/>
            <person name="Keeling P."/>
            <person name="Hampl V."/>
        </authorList>
    </citation>
    <scope>NUCLEOTIDE SEQUENCE</scope>
    <source>
        <strain evidence="8">STM</strain>
    </source>
</reference>
<comment type="caution">
    <text evidence="8">The sequence shown here is derived from an EMBL/GenBank/DDBJ whole genome shotgun (WGS) entry which is preliminary data.</text>
</comment>
<dbReference type="GO" id="GO:0019867">
    <property type="term" value="C:outer membrane"/>
    <property type="evidence" value="ECO:0007669"/>
    <property type="project" value="InterPro"/>
</dbReference>
<evidence type="ECO:0000256" key="2">
    <source>
        <dbReference type="ARBA" id="ARBA00022452"/>
    </source>
</evidence>
<comment type="subcellular location">
    <subcellularLocation>
        <location evidence="1">Membrane</location>
    </subcellularLocation>
</comment>
<evidence type="ECO:0000256" key="1">
    <source>
        <dbReference type="ARBA" id="ARBA00004370"/>
    </source>
</evidence>
<dbReference type="InterPro" id="IPR034746">
    <property type="entry name" value="POTRA"/>
</dbReference>
<organism evidence="8">
    <name type="scientific">termite gut metagenome</name>
    <dbReference type="NCBI Taxonomy" id="433724"/>
    <lineage>
        <taxon>unclassified sequences</taxon>
        <taxon>metagenomes</taxon>
        <taxon>organismal metagenomes</taxon>
    </lineage>
</organism>
<evidence type="ECO:0000259" key="7">
    <source>
        <dbReference type="PROSITE" id="PS51779"/>
    </source>
</evidence>
<protein>
    <submittedName>
        <fullName evidence="8">Outer membrane protein assembly factor BamA</fullName>
    </submittedName>
</protein>
<keyword evidence="4" id="KW-0732">Signal</keyword>
<dbReference type="PANTHER" id="PTHR12815">
    <property type="entry name" value="SORTING AND ASSEMBLY MACHINERY SAMM50 PROTEIN FAMILY MEMBER"/>
    <property type="match status" value="1"/>
</dbReference>